<dbReference type="EMBL" id="SNVV01000024">
    <property type="protein sequence ID" value="TDN46900.1"/>
    <property type="molecule type" value="Genomic_DNA"/>
</dbReference>
<dbReference type="AlphaFoldDB" id="A0A4R6DPK8"/>
<dbReference type="GO" id="GO:0004540">
    <property type="term" value="F:RNA nuclease activity"/>
    <property type="evidence" value="ECO:0007669"/>
    <property type="project" value="InterPro"/>
</dbReference>
<keyword evidence="5" id="KW-0378">Hydrolase</keyword>
<dbReference type="GO" id="GO:0016787">
    <property type="term" value="F:hydrolase activity"/>
    <property type="evidence" value="ECO:0007669"/>
    <property type="project" value="UniProtKB-KW"/>
</dbReference>
<dbReference type="GO" id="GO:0000166">
    <property type="term" value="F:nucleotide binding"/>
    <property type="evidence" value="ECO:0007669"/>
    <property type="project" value="UniProtKB-KW"/>
</dbReference>
<organism evidence="6 7">
    <name type="scientific">Azoarcus indigens</name>
    <dbReference type="NCBI Taxonomy" id="29545"/>
    <lineage>
        <taxon>Bacteria</taxon>
        <taxon>Pseudomonadati</taxon>
        <taxon>Pseudomonadota</taxon>
        <taxon>Betaproteobacteria</taxon>
        <taxon>Rhodocyclales</taxon>
        <taxon>Zoogloeaceae</taxon>
        <taxon>Azoarcus</taxon>
    </lineage>
</organism>
<sequence>MTQPRDPEPLLIDMLGAVDEIERFVAEGREAFLGDLRTRRAVERSFEILGEAAAQMPQALRDASPEVPWRIVIDHRNRLIHGYASIQPVRLWQTIVSDLPSLKAGLMCVLTRIRAARPEE</sequence>
<name>A0A4R6DPK8_9RHOO</name>
<evidence type="ECO:0000256" key="4">
    <source>
        <dbReference type="ARBA" id="ARBA00022741"/>
    </source>
</evidence>
<keyword evidence="7" id="KW-1185">Reference proteome</keyword>
<dbReference type="PANTHER" id="PTHR34139:SF1">
    <property type="entry name" value="RNASE MJ1380-RELATED"/>
    <property type="match status" value="1"/>
</dbReference>
<keyword evidence="2" id="KW-1277">Toxin-antitoxin system</keyword>
<dbReference type="Proteomes" id="UP000295129">
    <property type="component" value="Unassembled WGS sequence"/>
</dbReference>
<proteinExistence type="predicted"/>
<dbReference type="InterPro" id="IPR051813">
    <property type="entry name" value="HepT_RNase_toxin"/>
</dbReference>
<protein>
    <submittedName>
        <fullName evidence="6">Uncharacterized protein with HEPN domain</fullName>
    </submittedName>
</protein>
<dbReference type="RefSeq" id="WP_133594581.1">
    <property type="nucleotide sequence ID" value="NZ_SNVV01000024.1"/>
</dbReference>
<evidence type="ECO:0000313" key="6">
    <source>
        <dbReference type="EMBL" id="TDN46900.1"/>
    </source>
</evidence>
<keyword evidence="3" id="KW-0540">Nuclease</keyword>
<evidence type="ECO:0000256" key="1">
    <source>
        <dbReference type="ARBA" id="ARBA00022553"/>
    </source>
</evidence>
<dbReference type="OrthoDB" id="4829434at2"/>
<keyword evidence="1" id="KW-0597">Phosphoprotein</keyword>
<gene>
    <name evidence="6" type="ORF">C7389_12460</name>
</gene>
<dbReference type="InterPro" id="IPR008201">
    <property type="entry name" value="HepT-like"/>
</dbReference>
<evidence type="ECO:0000256" key="2">
    <source>
        <dbReference type="ARBA" id="ARBA00022649"/>
    </source>
</evidence>
<dbReference type="PANTHER" id="PTHR34139">
    <property type="entry name" value="UPF0331 PROTEIN MJ0127"/>
    <property type="match status" value="1"/>
</dbReference>
<evidence type="ECO:0000256" key="3">
    <source>
        <dbReference type="ARBA" id="ARBA00022722"/>
    </source>
</evidence>
<dbReference type="GO" id="GO:0110001">
    <property type="term" value="C:toxin-antitoxin complex"/>
    <property type="evidence" value="ECO:0007669"/>
    <property type="project" value="InterPro"/>
</dbReference>
<evidence type="ECO:0000256" key="5">
    <source>
        <dbReference type="ARBA" id="ARBA00022801"/>
    </source>
</evidence>
<keyword evidence="4" id="KW-0547">Nucleotide-binding</keyword>
<dbReference type="Pfam" id="PF01934">
    <property type="entry name" value="HepT-like"/>
    <property type="match status" value="1"/>
</dbReference>
<accession>A0A4R6DPK8</accession>
<comment type="caution">
    <text evidence="6">The sequence shown here is derived from an EMBL/GenBank/DDBJ whole genome shotgun (WGS) entry which is preliminary data.</text>
</comment>
<reference evidence="6 7" key="1">
    <citation type="submission" date="2019-03" db="EMBL/GenBank/DDBJ databases">
        <title>Genomic Encyclopedia of Type Strains, Phase IV (KMG-IV): sequencing the most valuable type-strain genomes for metagenomic binning, comparative biology and taxonomic classification.</title>
        <authorList>
            <person name="Goeker M."/>
        </authorList>
    </citation>
    <scope>NUCLEOTIDE SEQUENCE [LARGE SCALE GENOMIC DNA]</scope>
    <source>
        <strain evidence="6 7">DSM 12121</strain>
    </source>
</reference>
<evidence type="ECO:0000313" key="7">
    <source>
        <dbReference type="Proteomes" id="UP000295129"/>
    </source>
</evidence>